<feature type="region of interest" description="Disordered" evidence="2">
    <location>
        <begin position="660"/>
        <end position="684"/>
    </location>
</feature>
<reference evidence="5" key="1">
    <citation type="submission" date="2022-07" db="EMBL/GenBank/DDBJ databases">
        <title>Chromosome-level genome of Muraenolepis orangiensis.</title>
        <authorList>
            <person name="Kim J."/>
        </authorList>
    </citation>
    <scope>NUCLEOTIDE SEQUENCE</scope>
    <source>
        <strain evidence="5">KU_S4_2022</strain>
        <tissue evidence="5">Muscle</tissue>
    </source>
</reference>
<sequence>MDAPTSFFFGLEKKNGQRRVIHSLLSGTGQEITEPSQIRRRAVSFYSTLYASEYEEGETLSEGFWDGLPQVSEEANSQLEGPLTIQELQTALQGMQGRRAPGIDGLSVEFCKAYWDVLSNDLLDVFNESLASGSMPVSCRRAVITLLPKEGNLQDIKNWRPVSLLCVDYKLLSKALATRLGRAVEQVIHRDQTYCVPGRSMVDNVHLIRDVLEVSSSLDINTGLISLDQEKAFDRVEHSFLWKVMGKFGFSAGFIAKIMVLYNNIESVLKFNGGLCAPFRMCRGVRQGCALSGMLYALSLEPLLSRIRSKLQGLFLPGFNGNLVLSAYADDVVVFVRDQTDIDVLVDIVREFSSASAARVNWKKSEALAVGEWSGGLTVLPQNMVWRKDGFKLDVSNGETPGLTVALCRSKTLCLQQLVDAVGPELSDAQALGSLLGLHSVRVAQRILQLWSQILCPEEKRLLRSYGQGGARPDPADPFPEIYLSPGLGELTGPLLQAASTVEQVLLAVGDQVGHVNISYASYVQVSPLATPSTRITVSGVPPFIPNEALERELKRFWNVKCFECGESGHKRVACPRRWHTAPPSAAGPGGAEPGAAEPGGAEPGAAGPGVAGATKPGAAGAAGSVAAEPGVAGAAVAPAGAPGAAEEVGMNIVRDEAGTEESAVSVRGKHLETGKRGRDDVAGQVRTAVDLFLQ</sequence>
<keyword evidence="1" id="KW-0479">Metal-binding</keyword>
<evidence type="ECO:0008006" key="7">
    <source>
        <dbReference type="Google" id="ProtNLM"/>
    </source>
</evidence>
<dbReference type="Proteomes" id="UP001148018">
    <property type="component" value="Unassembled WGS sequence"/>
</dbReference>
<evidence type="ECO:0000259" key="3">
    <source>
        <dbReference type="PROSITE" id="PS50158"/>
    </source>
</evidence>
<dbReference type="SUPFAM" id="SSF56672">
    <property type="entry name" value="DNA/RNA polymerases"/>
    <property type="match status" value="1"/>
</dbReference>
<dbReference type="GO" id="GO:0008270">
    <property type="term" value="F:zinc ion binding"/>
    <property type="evidence" value="ECO:0007669"/>
    <property type="project" value="UniProtKB-KW"/>
</dbReference>
<evidence type="ECO:0000256" key="2">
    <source>
        <dbReference type="SAM" id="MobiDB-lite"/>
    </source>
</evidence>
<dbReference type="PROSITE" id="PS50878">
    <property type="entry name" value="RT_POL"/>
    <property type="match status" value="1"/>
</dbReference>
<dbReference type="Pfam" id="PF00078">
    <property type="entry name" value="RVT_1"/>
    <property type="match status" value="1"/>
</dbReference>
<evidence type="ECO:0000313" key="6">
    <source>
        <dbReference type="Proteomes" id="UP001148018"/>
    </source>
</evidence>
<feature type="compositionally biased region" description="Low complexity" evidence="2">
    <location>
        <begin position="594"/>
        <end position="606"/>
    </location>
</feature>
<keyword evidence="1" id="KW-0862">Zinc</keyword>
<evidence type="ECO:0000259" key="4">
    <source>
        <dbReference type="PROSITE" id="PS50878"/>
    </source>
</evidence>
<dbReference type="CDD" id="cd01650">
    <property type="entry name" value="RT_nLTR_like"/>
    <property type="match status" value="1"/>
</dbReference>
<dbReference type="PROSITE" id="PS50158">
    <property type="entry name" value="ZF_CCHC"/>
    <property type="match status" value="1"/>
</dbReference>
<dbReference type="OrthoDB" id="411871at2759"/>
<dbReference type="AlphaFoldDB" id="A0A9Q0I074"/>
<comment type="caution">
    <text evidence="5">The sequence shown here is derived from an EMBL/GenBank/DDBJ whole genome shotgun (WGS) entry which is preliminary data.</text>
</comment>
<dbReference type="InterPro" id="IPR001878">
    <property type="entry name" value="Znf_CCHC"/>
</dbReference>
<feature type="compositionally biased region" description="Low complexity" evidence="2">
    <location>
        <begin position="612"/>
        <end position="624"/>
    </location>
</feature>
<dbReference type="GO" id="GO:0003676">
    <property type="term" value="F:nucleic acid binding"/>
    <property type="evidence" value="ECO:0007669"/>
    <property type="project" value="InterPro"/>
</dbReference>
<keyword evidence="1" id="KW-0863">Zinc-finger</keyword>
<organism evidence="5 6">
    <name type="scientific">Muraenolepis orangiensis</name>
    <name type="common">Patagonian moray cod</name>
    <dbReference type="NCBI Taxonomy" id="630683"/>
    <lineage>
        <taxon>Eukaryota</taxon>
        <taxon>Metazoa</taxon>
        <taxon>Chordata</taxon>
        <taxon>Craniata</taxon>
        <taxon>Vertebrata</taxon>
        <taxon>Euteleostomi</taxon>
        <taxon>Actinopterygii</taxon>
        <taxon>Neopterygii</taxon>
        <taxon>Teleostei</taxon>
        <taxon>Neoteleostei</taxon>
        <taxon>Acanthomorphata</taxon>
        <taxon>Zeiogadaria</taxon>
        <taxon>Gadariae</taxon>
        <taxon>Gadiformes</taxon>
        <taxon>Muraenolepidoidei</taxon>
        <taxon>Muraenolepididae</taxon>
        <taxon>Muraenolepis</taxon>
    </lineage>
</organism>
<dbReference type="InterPro" id="IPR043502">
    <property type="entry name" value="DNA/RNA_pol_sf"/>
</dbReference>
<accession>A0A9Q0I074</accession>
<name>A0A9Q0I074_9TELE</name>
<feature type="region of interest" description="Disordered" evidence="2">
    <location>
        <begin position="583"/>
        <end position="624"/>
    </location>
</feature>
<evidence type="ECO:0000256" key="1">
    <source>
        <dbReference type="PROSITE-ProRule" id="PRU00047"/>
    </source>
</evidence>
<gene>
    <name evidence="5" type="ORF">NHX12_016670</name>
</gene>
<feature type="domain" description="Reverse transcriptase" evidence="4">
    <location>
        <begin position="128"/>
        <end position="378"/>
    </location>
</feature>
<feature type="domain" description="CCHC-type" evidence="3">
    <location>
        <begin position="561"/>
        <end position="577"/>
    </location>
</feature>
<dbReference type="InterPro" id="IPR000477">
    <property type="entry name" value="RT_dom"/>
</dbReference>
<proteinExistence type="predicted"/>
<dbReference type="PANTHER" id="PTHR19446">
    <property type="entry name" value="REVERSE TRANSCRIPTASES"/>
    <property type="match status" value="1"/>
</dbReference>
<dbReference type="EMBL" id="JANIIK010002757">
    <property type="protein sequence ID" value="KAJ3581412.1"/>
    <property type="molecule type" value="Genomic_DNA"/>
</dbReference>
<feature type="compositionally biased region" description="Basic and acidic residues" evidence="2">
    <location>
        <begin position="670"/>
        <end position="682"/>
    </location>
</feature>
<keyword evidence="6" id="KW-1185">Reference proteome</keyword>
<evidence type="ECO:0000313" key="5">
    <source>
        <dbReference type="EMBL" id="KAJ3581412.1"/>
    </source>
</evidence>
<protein>
    <recommendedName>
        <fullName evidence="7">CCHC-type domain-containing protein</fullName>
    </recommendedName>
</protein>